<keyword evidence="3" id="KW-1185">Reference proteome</keyword>
<dbReference type="EMBL" id="KV454297">
    <property type="protein sequence ID" value="ODQ71573.1"/>
    <property type="molecule type" value="Genomic_DNA"/>
</dbReference>
<evidence type="ECO:0000313" key="3">
    <source>
        <dbReference type="Proteomes" id="UP000094385"/>
    </source>
</evidence>
<organism evidence="2 3">
    <name type="scientific">Lipomyces starkeyi NRRL Y-11557</name>
    <dbReference type="NCBI Taxonomy" id="675824"/>
    <lineage>
        <taxon>Eukaryota</taxon>
        <taxon>Fungi</taxon>
        <taxon>Dikarya</taxon>
        <taxon>Ascomycota</taxon>
        <taxon>Saccharomycotina</taxon>
        <taxon>Lipomycetes</taxon>
        <taxon>Lipomycetales</taxon>
        <taxon>Lipomycetaceae</taxon>
        <taxon>Lipomyces</taxon>
    </lineage>
</organism>
<feature type="compositionally biased region" description="Basic and acidic residues" evidence="1">
    <location>
        <begin position="158"/>
        <end position="168"/>
    </location>
</feature>
<feature type="region of interest" description="Disordered" evidence="1">
    <location>
        <begin position="153"/>
        <end position="172"/>
    </location>
</feature>
<dbReference type="Proteomes" id="UP000094385">
    <property type="component" value="Unassembled WGS sequence"/>
</dbReference>
<feature type="compositionally biased region" description="Polar residues" evidence="1">
    <location>
        <begin position="1"/>
        <end position="15"/>
    </location>
</feature>
<dbReference type="OrthoDB" id="10446980at2759"/>
<proteinExistence type="predicted"/>
<accession>A0A1E3Q1J4</accession>
<evidence type="ECO:0000256" key="1">
    <source>
        <dbReference type="SAM" id="MobiDB-lite"/>
    </source>
</evidence>
<gene>
    <name evidence="2" type="ORF">LIPSTDRAFT_325919</name>
</gene>
<protein>
    <submittedName>
        <fullName evidence="2">Uncharacterized protein</fullName>
    </submittedName>
</protein>
<sequence>MHPAYQQASSRSRTPLMSPGRRLQSDTPTAFASSSFPGAYYTDMNLITSRIGTRSVSGGIPSSVMRPDPVADRCADDEQTNSVVDEADVFGGGFDIFMSGITIHFKPLRYDHIRDWVVNKLGGVYAGIQNAGIADVENGLIFPSFVRRLSEDGSSQVHNHEDGERETTDGIISQGSGSELSFLFNTVSGIYYLLNPSDDHTVPQTSGTPTSAVPDVIPTERAHDRCPEVLAPEVVDAADKAHLQPEIMNSFDSISGEEDYDVLYLDEEDGSLDETRCASISRPGTTLMVRDSTGDPGIIEAGDTIDESEKWDVVSQDEVDDWDIPVRPS</sequence>
<evidence type="ECO:0000313" key="2">
    <source>
        <dbReference type="EMBL" id="ODQ71573.1"/>
    </source>
</evidence>
<reference evidence="2 3" key="1">
    <citation type="journal article" date="2016" name="Proc. Natl. Acad. Sci. U.S.A.">
        <title>Comparative genomics of biotechnologically important yeasts.</title>
        <authorList>
            <person name="Riley R."/>
            <person name="Haridas S."/>
            <person name="Wolfe K.H."/>
            <person name="Lopes M.R."/>
            <person name="Hittinger C.T."/>
            <person name="Goeker M."/>
            <person name="Salamov A.A."/>
            <person name="Wisecaver J.H."/>
            <person name="Long T.M."/>
            <person name="Calvey C.H."/>
            <person name="Aerts A.L."/>
            <person name="Barry K.W."/>
            <person name="Choi C."/>
            <person name="Clum A."/>
            <person name="Coughlan A.Y."/>
            <person name="Deshpande S."/>
            <person name="Douglass A.P."/>
            <person name="Hanson S.J."/>
            <person name="Klenk H.-P."/>
            <person name="LaButti K.M."/>
            <person name="Lapidus A."/>
            <person name="Lindquist E.A."/>
            <person name="Lipzen A.M."/>
            <person name="Meier-Kolthoff J.P."/>
            <person name="Ohm R.A."/>
            <person name="Otillar R.P."/>
            <person name="Pangilinan J.L."/>
            <person name="Peng Y."/>
            <person name="Rokas A."/>
            <person name="Rosa C.A."/>
            <person name="Scheuner C."/>
            <person name="Sibirny A.A."/>
            <person name="Slot J.C."/>
            <person name="Stielow J.B."/>
            <person name="Sun H."/>
            <person name="Kurtzman C.P."/>
            <person name="Blackwell M."/>
            <person name="Grigoriev I.V."/>
            <person name="Jeffries T.W."/>
        </authorList>
    </citation>
    <scope>NUCLEOTIDE SEQUENCE [LARGE SCALE GENOMIC DNA]</scope>
    <source>
        <strain evidence="2 3">NRRL Y-11557</strain>
    </source>
</reference>
<dbReference type="AlphaFoldDB" id="A0A1E3Q1J4"/>
<name>A0A1E3Q1J4_LIPST</name>
<feature type="region of interest" description="Disordered" evidence="1">
    <location>
        <begin position="1"/>
        <end position="30"/>
    </location>
</feature>